<evidence type="ECO:0000313" key="2">
    <source>
        <dbReference type="EMBL" id="CAA9218620.1"/>
    </source>
</evidence>
<dbReference type="EMBL" id="CADCSY010000024">
    <property type="protein sequence ID" value="CAA9218620.1"/>
    <property type="molecule type" value="Genomic_DNA"/>
</dbReference>
<organism evidence="2">
    <name type="scientific">uncultured Acidimicrobiales bacterium</name>
    <dbReference type="NCBI Taxonomy" id="310071"/>
    <lineage>
        <taxon>Bacteria</taxon>
        <taxon>Bacillati</taxon>
        <taxon>Actinomycetota</taxon>
        <taxon>Acidimicrobiia</taxon>
        <taxon>Acidimicrobiales</taxon>
        <taxon>environmental samples</taxon>
    </lineage>
</organism>
<name>A0A6J4HB99_9ACTN</name>
<feature type="compositionally biased region" description="Basic and acidic residues" evidence="1">
    <location>
        <begin position="1"/>
        <end position="15"/>
    </location>
</feature>
<proteinExistence type="predicted"/>
<protein>
    <submittedName>
        <fullName evidence="2">Uncharacterized protein</fullName>
    </submittedName>
</protein>
<accession>A0A6J4HB99</accession>
<feature type="region of interest" description="Disordered" evidence="1">
    <location>
        <begin position="1"/>
        <end position="23"/>
    </location>
</feature>
<reference evidence="2" key="1">
    <citation type="submission" date="2020-02" db="EMBL/GenBank/DDBJ databases">
        <authorList>
            <person name="Meier V. D."/>
        </authorList>
    </citation>
    <scope>NUCLEOTIDE SEQUENCE</scope>
    <source>
        <strain evidence="2">AVDCRST_MAG20</strain>
    </source>
</reference>
<sequence length="83" mass="8596">MRRSIDDARDAHPPGDVEQPPSSWMVGLSDDCDGCGDLRVTLTVEEVSAAGTGIVAHLDADGARRLRAAVADALAEVGEAPGR</sequence>
<evidence type="ECO:0000256" key="1">
    <source>
        <dbReference type="SAM" id="MobiDB-lite"/>
    </source>
</evidence>
<gene>
    <name evidence="2" type="ORF">AVDCRST_MAG20-551</name>
</gene>
<dbReference type="AlphaFoldDB" id="A0A6J4HB99"/>